<organism evidence="2 3">
    <name type="scientific">Puccinia graminis f. sp. tritici</name>
    <dbReference type="NCBI Taxonomy" id="56615"/>
    <lineage>
        <taxon>Eukaryota</taxon>
        <taxon>Fungi</taxon>
        <taxon>Dikarya</taxon>
        <taxon>Basidiomycota</taxon>
        <taxon>Pucciniomycotina</taxon>
        <taxon>Pucciniomycetes</taxon>
        <taxon>Pucciniales</taxon>
        <taxon>Pucciniaceae</taxon>
        <taxon>Puccinia</taxon>
    </lineage>
</organism>
<feature type="region of interest" description="Disordered" evidence="1">
    <location>
        <begin position="1"/>
        <end position="23"/>
    </location>
</feature>
<accession>A0A5B0S1I2</accession>
<sequence length="135" mass="15043">MNPTQIITKPNMKSCRGSETTPTLSESYNKEVLPAHVLLVVPTCSQTTTHFTAHLPGPSGHRARIHKSSTRMGLGKRRVFRSDSDCVRPVSGLLKSEVNNAADRLDMGTHNELKPEQQKDTRLASNRKEQQNPQE</sequence>
<reference evidence="2 3" key="1">
    <citation type="submission" date="2019-05" db="EMBL/GenBank/DDBJ databases">
        <title>Emergence of the Ug99 lineage of the wheat stem rust pathogen through somatic hybridization.</title>
        <authorList>
            <person name="Li F."/>
            <person name="Upadhyaya N.M."/>
            <person name="Sperschneider J."/>
            <person name="Matny O."/>
            <person name="Nguyen-Phuc H."/>
            <person name="Mago R."/>
            <person name="Raley C."/>
            <person name="Miller M.E."/>
            <person name="Silverstein K.A.T."/>
            <person name="Henningsen E."/>
            <person name="Hirsch C.D."/>
            <person name="Visser B."/>
            <person name="Pretorius Z.A."/>
            <person name="Steffenson B.J."/>
            <person name="Schwessinger B."/>
            <person name="Dodds P.N."/>
            <person name="Figueroa M."/>
        </authorList>
    </citation>
    <scope>NUCLEOTIDE SEQUENCE [LARGE SCALE GENOMIC DNA]</scope>
    <source>
        <strain evidence="2 3">Ug99</strain>
    </source>
</reference>
<dbReference type="AlphaFoldDB" id="A0A5B0S1I2"/>
<name>A0A5B0S1I2_PUCGR</name>
<gene>
    <name evidence="2" type="ORF">PGTUg99_018521</name>
</gene>
<dbReference type="EMBL" id="VDEP01000102">
    <property type="protein sequence ID" value="KAA1131737.1"/>
    <property type="molecule type" value="Genomic_DNA"/>
</dbReference>
<evidence type="ECO:0000313" key="2">
    <source>
        <dbReference type="EMBL" id="KAA1131737.1"/>
    </source>
</evidence>
<dbReference type="Proteomes" id="UP000325313">
    <property type="component" value="Unassembled WGS sequence"/>
</dbReference>
<evidence type="ECO:0000256" key="1">
    <source>
        <dbReference type="SAM" id="MobiDB-lite"/>
    </source>
</evidence>
<protein>
    <submittedName>
        <fullName evidence="2">Uncharacterized protein</fullName>
    </submittedName>
</protein>
<proteinExistence type="predicted"/>
<feature type="region of interest" description="Disordered" evidence="1">
    <location>
        <begin position="98"/>
        <end position="135"/>
    </location>
</feature>
<evidence type="ECO:0000313" key="3">
    <source>
        <dbReference type="Proteomes" id="UP000325313"/>
    </source>
</evidence>
<feature type="compositionally biased region" description="Basic and acidic residues" evidence="1">
    <location>
        <begin position="103"/>
        <end position="135"/>
    </location>
</feature>
<comment type="caution">
    <text evidence="2">The sequence shown here is derived from an EMBL/GenBank/DDBJ whole genome shotgun (WGS) entry which is preliminary data.</text>
</comment>